<dbReference type="SUPFAM" id="SSF81382">
    <property type="entry name" value="Skp1 dimerisation domain-like"/>
    <property type="match status" value="1"/>
</dbReference>
<dbReference type="InterPro" id="IPR001232">
    <property type="entry name" value="SKP1-like"/>
</dbReference>
<dbReference type="SUPFAM" id="SSF54695">
    <property type="entry name" value="POZ domain"/>
    <property type="match status" value="1"/>
</dbReference>
<dbReference type="PIRSF" id="PIRSF028729">
    <property type="entry name" value="E3_ubiquit_lig_SCF_Skp"/>
    <property type="match status" value="1"/>
</dbReference>
<evidence type="ECO:0000313" key="8">
    <source>
        <dbReference type="Proteomes" id="UP000823775"/>
    </source>
</evidence>
<reference evidence="7 8" key="1">
    <citation type="journal article" date="2021" name="BMC Genomics">
        <title>Datura genome reveals duplications of psychoactive alkaloid biosynthetic genes and high mutation rate following tissue culture.</title>
        <authorList>
            <person name="Rajewski A."/>
            <person name="Carter-House D."/>
            <person name="Stajich J."/>
            <person name="Litt A."/>
        </authorList>
    </citation>
    <scope>NUCLEOTIDE SEQUENCE [LARGE SCALE GENOMIC DNA]</scope>
    <source>
        <strain evidence="7">AR-01</strain>
    </source>
</reference>
<comment type="function">
    <text evidence="4">Involved in ubiquitination and subsequent proteasomal degradation of target proteins. Together with CUL1, RBX1 and a F-box protein, it forms a SCF E3 ubiquitin ligase complex. The functional specificity of this complex depends on the type of F-box protein. In the SCF complex, it serves as an adapter that links the F-box protein to CUL1.</text>
</comment>
<protein>
    <recommendedName>
        <fullName evidence="4">SKP1-like protein</fullName>
    </recommendedName>
</protein>
<dbReference type="EMBL" id="JACEIK010005467">
    <property type="protein sequence ID" value="MCE0481573.1"/>
    <property type="molecule type" value="Genomic_DNA"/>
</dbReference>
<comment type="subunit">
    <text evidence="4">Part of a SCF (SKP1-cullin-F-box) protein ligase complex.</text>
</comment>
<dbReference type="Proteomes" id="UP000823775">
    <property type="component" value="Unassembled WGS sequence"/>
</dbReference>
<dbReference type="SMART" id="SM00512">
    <property type="entry name" value="Skp1"/>
    <property type="match status" value="1"/>
</dbReference>
<dbReference type="InterPro" id="IPR016897">
    <property type="entry name" value="SKP1"/>
</dbReference>
<evidence type="ECO:0000313" key="7">
    <source>
        <dbReference type="EMBL" id="MCE0481573.1"/>
    </source>
</evidence>
<sequence>MASTTETKQKKMLILKSADNDEFEIEESVGVQSETIKNLVEDGFTFVPLPNVYTKALIKIIDYLKKHANKTDSNDEEIKTFDKDFVNTTFDDLFELVSAANYLHISCLMNMLCQTIADRIKDKSPEAVRKIFHINCDYTPEEEAKIRKANAQAFEGQFDESLD</sequence>
<comment type="caution">
    <text evidence="7">The sequence shown here is derived from an EMBL/GenBank/DDBJ whole genome shotgun (WGS) entry which is preliminary data.</text>
</comment>
<evidence type="ECO:0000256" key="1">
    <source>
        <dbReference type="ARBA" id="ARBA00004906"/>
    </source>
</evidence>
<proteinExistence type="inferred from homology"/>
<keyword evidence="3 4" id="KW-0833">Ubl conjugation pathway</keyword>
<evidence type="ECO:0000256" key="2">
    <source>
        <dbReference type="ARBA" id="ARBA00009993"/>
    </source>
</evidence>
<dbReference type="Gene3D" id="3.30.710.10">
    <property type="entry name" value="Potassium Channel Kv1.1, Chain A"/>
    <property type="match status" value="1"/>
</dbReference>
<dbReference type="InterPro" id="IPR016072">
    <property type="entry name" value="Skp1_comp_dimer"/>
</dbReference>
<organism evidence="7 8">
    <name type="scientific">Datura stramonium</name>
    <name type="common">Jimsonweed</name>
    <name type="synonym">Common thornapple</name>
    <dbReference type="NCBI Taxonomy" id="4076"/>
    <lineage>
        <taxon>Eukaryota</taxon>
        <taxon>Viridiplantae</taxon>
        <taxon>Streptophyta</taxon>
        <taxon>Embryophyta</taxon>
        <taxon>Tracheophyta</taxon>
        <taxon>Spermatophyta</taxon>
        <taxon>Magnoliopsida</taxon>
        <taxon>eudicotyledons</taxon>
        <taxon>Gunneridae</taxon>
        <taxon>Pentapetalae</taxon>
        <taxon>asterids</taxon>
        <taxon>lamiids</taxon>
        <taxon>Solanales</taxon>
        <taxon>Solanaceae</taxon>
        <taxon>Solanoideae</taxon>
        <taxon>Datureae</taxon>
        <taxon>Datura</taxon>
    </lineage>
</organism>
<evidence type="ECO:0000259" key="5">
    <source>
        <dbReference type="Pfam" id="PF01466"/>
    </source>
</evidence>
<dbReference type="PANTHER" id="PTHR11165">
    <property type="entry name" value="SKP1"/>
    <property type="match status" value="1"/>
</dbReference>
<gene>
    <name evidence="7" type="ORF">HAX54_039419</name>
</gene>
<feature type="domain" description="SKP1 component dimerisation" evidence="5">
    <location>
        <begin position="108"/>
        <end position="153"/>
    </location>
</feature>
<comment type="similarity">
    <text evidence="2 4">Belongs to the SKP1 family.</text>
</comment>
<dbReference type="Pfam" id="PF01466">
    <property type="entry name" value="Skp1"/>
    <property type="match status" value="1"/>
</dbReference>
<accession>A0ABS8VQH0</accession>
<comment type="pathway">
    <text evidence="1 4">Protein modification; protein ubiquitination.</text>
</comment>
<name>A0ABS8VQH0_DATST</name>
<keyword evidence="8" id="KW-1185">Reference proteome</keyword>
<evidence type="ECO:0000259" key="6">
    <source>
        <dbReference type="Pfam" id="PF03931"/>
    </source>
</evidence>
<dbReference type="Pfam" id="PF03931">
    <property type="entry name" value="Skp1_POZ"/>
    <property type="match status" value="1"/>
</dbReference>
<dbReference type="InterPro" id="IPR036296">
    <property type="entry name" value="SKP1-like_dim_sf"/>
</dbReference>
<feature type="domain" description="SKP1 component POZ" evidence="6">
    <location>
        <begin position="11"/>
        <end position="69"/>
    </location>
</feature>
<dbReference type="InterPro" id="IPR011333">
    <property type="entry name" value="SKP1/BTB/POZ_sf"/>
</dbReference>
<evidence type="ECO:0000256" key="3">
    <source>
        <dbReference type="ARBA" id="ARBA00022786"/>
    </source>
</evidence>
<evidence type="ECO:0000256" key="4">
    <source>
        <dbReference type="PIRNR" id="PIRNR028729"/>
    </source>
</evidence>
<dbReference type="InterPro" id="IPR016073">
    <property type="entry name" value="Skp1_comp_POZ"/>
</dbReference>